<organism evidence="1 2">
    <name type="scientific">Methanoregula boonei (strain DSM 21154 / JCM 14090 / 6A8)</name>
    <dbReference type="NCBI Taxonomy" id="456442"/>
    <lineage>
        <taxon>Archaea</taxon>
        <taxon>Methanobacteriati</taxon>
        <taxon>Methanobacteriota</taxon>
        <taxon>Stenosarchaea group</taxon>
        <taxon>Methanomicrobia</taxon>
        <taxon>Methanomicrobiales</taxon>
        <taxon>Methanoregulaceae</taxon>
        <taxon>Methanoregula</taxon>
    </lineage>
</organism>
<accession>A7I4T0</accession>
<dbReference type="AlphaFoldDB" id="A7I4T0"/>
<dbReference type="EMBL" id="CP000780">
    <property type="protein sequence ID" value="ABS54741.1"/>
    <property type="molecule type" value="Genomic_DNA"/>
</dbReference>
<keyword evidence="2" id="KW-1185">Reference proteome</keyword>
<gene>
    <name evidence="1" type="ordered locus">Mboo_0219</name>
</gene>
<dbReference type="eggNOG" id="arCOG03645">
    <property type="taxonomic scope" value="Archaea"/>
</dbReference>
<reference evidence="2" key="1">
    <citation type="journal article" date="2015" name="Microbiology">
        <title>Genome of Methanoregula boonei 6A8 reveals adaptations to oligotrophic peatland environments.</title>
        <authorList>
            <person name="Braeuer S."/>
            <person name="Cadillo-Quiroz H."/>
            <person name="Kyrpides N."/>
            <person name="Woyke T."/>
            <person name="Goodwin L."/>
            <person name="Detter C."/>
            <person name="Podell S."/>
            <person name="Yavitt J.B."/>
            <person name="Zinder S.H."/>
        </authorList>
    </citation>
    <scope>NUCLEOTIDE SEQUENCE [LARGE SCALE GENOMIC DNA]</scope>
    <source>
        <strain evidence="2">DSM 21154 / JCM 14090 / 6A8</strain>
    </source>
</reference>
<sequence>MLRQHGHGGRYGMDKYSRLSSCAASALFGTRQITIAGNQVGITGLEAAFAAVDARGLTSDTEITAELMRQVQQDNYVPPALAAEYGAAVLAEYRKSIGKSRT</sequence>
<dbReference type="KEGG" id="mbn:Mboo_0219"/>
<proteinExistence type="predicted"/>
<name>A7I4T0_METB6</name>
<dbReference type="HOGENOM" id="CLU_179011_1_0_2"/>
<protein>
    <submittedName>
        <fullName evidence="1">Uncharacterized protein</fullName>
    </submittedName>
</protein>
<evidence type="ECO:0000313" key="2">
    <source>
        <dbReference type="Proteomes" id="UP000002408"/>
    </source>
</evidence>
<dbReference type="STRING" id="456442.Mboo_0219"/>
<evidence type="ECO:0000313" key="1">
    <source>
        <dbReference type="EMBL" id="ABS54741.1"/>
    </source>
</evidence>
<dbReference type="Proteomes" id="UP000002408">
    <property type="component" value="Chromosome"/>
</dbReference>